<evidence type="ECO:0000313" key="4">
    <source>
        <dbReference type="EMBL" id="RZT02306.1"/>
    </source>
</evidence>
<dbReference type="PANTHER" id="PTHR33121:SF71">
    <property type="entry name" value="OXYGEN SENSOR PROTEIN DOSP"/>
    <property type="match status" value="1"/>
</dbReference>
<organism evidence="4 5">
    <name type="scientific">Cuneatibacter caecimuris</name>
    <dbReference type="NCBI Taxonomy" id="1796618"/>
    <lineage>
        <taxon>Bacteria</taxon>
        <taxon>Bacillati</taxon>
        <taxon>Bacillota</taxon>
        <taxon>Clostridia</taxon>
        <taxon>Lachnospirales</taxon>
        <taxon>Lachnospiraceae</taxon>
        <taxon>Cuneatibacter</taxon>
    </lineage>
</organism>
<dbReference type="RefSeq" id="WP_130432565.1">
    <property type="nucleotide sequence ID" value="NZ_SGXF01000001.1"/>
</dbReference>
<dbReference type="OrthoDB" id="9805474at2"/>
<evidence type="ECO:0000313" key="5">
    <source>
        <dbReference type="Proteomes" id="UP000292927"/>
    </source>
</evidence>
<reference evidence="4 5" key="1">
    <citation type="submission" date="2019-02" db="EMBL/GenBank/DDBJ databases">
        <title>Genomic Encyclopedia of Type Strains, Phase IV (KMG-IV): sequencing the most valuable type-strain genomes for metagenomic binning, comparative biology and taxonomic classification.</title>
        <authorList>
            <person name="Goeker M."/>
        </authorList>
    </citation>
    <scope>NUCLEOTIDE SEQUENCE [LARGE SCALE GENOMIC DNA]</scope>
    <source>
        <strain evidence="4 5">DSM 29486</strain>
    </source>
</reference>
<protein>
    <submittedName>
        <fullName evidence="4">Diguanylate cyclase (GGDEF)-like protein</fullName>
    </submittedName>
</protein>
<dbReference type="InterPro" id="IPR035919">
    <property type="entry name" value="EAL_sf"/>
</dbReference>
<feature type="domain" description="EAL" evidence="2">
    <location>
        <begin position="362"/>
        <end position="616"/>
    </location>
</feature>
<keyword evidence="1" id="KW-1133">Transmembrane helix</keyword>
<gene>
    <name evidence="4" type="ORF">EV209_0417</name>
</gene>
<dbReference type="SMART" id="SM00052">
    <property type="entry name" value="EAL"/>
    <property type="match status" value="1"/>
</dbReference>
<accession>A0A4Q7PPT4</accession>
<dbReference type="Proteomes" id="UP000292927">
    <property type="component" value="Unassembled WGS sequence"/>
</dbReference>
<dbReference type="Gene3D" id="3.30.70.270">
    <property type="match status" value="1"/>
</dbReference>
<dbReference type="PROSITE" id="PS50883">
    <property type="entry name" value="EAL"/>
    <property type="match status" value="1"/>
</dbReference>
<dbReference type="Pfam" id="PF00990">
    <property type="entry name" value="GGDEF"/>
    <property type="match status" value="1"/>
</dbReference>
<comment type="caution">
    <text evidence="4">The sequence shown here is derived from an EMBL/GenBank/DDBJ whole genome shotgun (WGS) entry which is preliminary data.</text>
</comment>
<dbReference type="NCBIfam" id="TIGR00254">
    <property type="entry name" value="GGDEF"/>
    <property type="match status" value="1"/>
</dbReference>
<dbReference type="CDD" id="cd01948">
    <property type="entry name" value="EAL"/>
    <property type="match status" value="1"/>
</dbReference>
<name>A0A4Q7PPT4_9FIRM</name>
<sequence>MKKILKGGLVSLFILLLLLGTLMIHTILQAQSYGKLINYVGIVRGGTQRLVKLEMNGWKSDHLVVYLDGILEELNGKAGPYDLLLPRDQDYQDNLVRLNEMWGDLKDSIYQYRSGQIEEERLLLLSEDYFEQANNTVFAADNYAAGRFRTLLILCIVMLGIMLATWIFIFWAASKKMLLLEKTNKALNELTRRDPLTGAYQAEDFKREAQRLLDMYPGNQYAVVYTDFSDFKYMNDVFGYTYGDRILKEYGCVLLKGLQDQEICGRIFADQFVLLLRYNRREEIVRRQRQADDTITEFMRESDGRQSISSCCGICCVEDVLEDLKIEGLLDRANFARKTVKNGSNPNYVFYNDSIRKGLWEEKGIESKMADALKNHEFVVYYQPKVNPESGRAAGAEALVRWRMKDGTVIPPDKFIPVFEQKFMIGQLDRYVYEEVCRLQRQLMEEGLEAVPVSVNVSRLQFYDQDFISKYVEIRKKYDVPADLLEVEFTESIVFDNEELLLKTVQELKQAGFSCAIDDFGKGYSSLSLLKTLSVDVLKIDSFFFDNGDDEERDMEVVHGIIDLVHKFQIRTVAEGIENMKQVEYLKQMGCDYIQGYVFYRPMPEDEYAELLRKEQMQKEGSGYADRDKCEL</sequence>
<keyword evidence="1" id="KW-0472">Membrane</keyword>
<dbReference type="PROSITE" id="PS50887">
    <property type="entry name" value="GGDEF"/>
    <property type="match status" value="1"/>
</dbReference>
<dbReference type="InterPro" id="IPR050706">
    <property type="entry name" value="Cyclic-di-GMP_PDE-like"/>
</dbReference>
<dbReference type="EMBL" id="SGXF01000001">
    <property type="protein sequence ID" value="RZT02306.1"/>
    <property type="molecule type" value="Genomic_DNA"/>
</dbReference>
<dbReference type="InterPro" id="IPR001633">
    <property type="entry name" value="EAL_dom"/>
</dbReference>
<keyword evidence="1" id="KW-0812">Transmembrane</keyword>
<dbReference type="SMART" id="SM00267">
    <property type="entry name" value="GGDEF"/>
    <property type="match status" value="1"/>
</dbReference>
<keyword evidence="5" id="KW-1185">Reference proteome</keyword>
<dbReference type="Pfam" id="PF00563">
    <property type="entry name" value="EAL"/>
    <property type="match status" value="1"/>
</dbReference>
<dbReference type="InterPro" id="IPR043128">
    <property type="entry name" value="Rev_trsase/Diguanyl_cyclase"/>
</dbReference>
<dbReference type="PANTHER" id="PTHR33121">
    <property type="entry name" value="CYCLIC DI-GMP PHOSPHODIESTERASE PDEF"/>
    <property type="match status" value="1"/>
</dbReference>
<dbReference type="Gene3D" id="3.20.20.450">
    <property type="entry name" value="EAL domain"/>
    <property type="match status" value="1"/>
</dbReference>
<evidence type="ECO:0000259" key="3">
    <source>
        <dbReference type="PROSITE" id="PS50887"/>
    </source>
</evidence>
<evidence type="ECO:0000259" key="2">
    <source>
        <dbReference type="PROSITE" id="PS50883"/>
    </source>
</evidence>
<dbReference type="InterPro" id="IPR029787">
    <property type="entry name" value="Nucleotide_cyclase"/>
</dbReference>
<feature type="domain" description="GGDEF" evidence="3">
    <location>
        <begin position="219"/>
        <end position="353"/>
    </location>
</feature>
<dbReference type="SUPFAM" id="SSF141868">
    <property type="entry name" value="EAL domain-like"/>
    <property type="match status" value="1"/>
</dbReference>
<evidence type="ECO:0000256" key="1">
    <source>
        <dbReference type="SAM" id="Phobius"/>
    </source>
</evidence>
<dbReference type="SUPFAM" id="SSF55073">
    <property type="entry name" value="Nucleotide cyclase"/>
    <property type="match status" value="1"/>
</dbReference>
<feature type="transmembrane region" description="Helical" evidence="1">
    <location>
        <begin position="151"/>
        <end position="173"/>
    </location>
</feature>
<dbReference type="InterPro" id="IPR000160">
    <property type="entry name" value="GGDEF_dom"/>
</dbReference>
<dbReference type="AlphaFoldDB" id="A0A4Q7PPT4"/>
<dbReference type="GO" id="GO:0071111">
    <property type="term" value="F:cyclic-guanylate-specific phosphodiesterase activity"/>
    <property type="evidence" value="ECO:0007669"/>
    <property type="project" value="InterPro"/>
</dbReference>
<proteinExistence type="predicted"/>